<accession>A0ABS4T1E0</accession>
<feature type="domain" description="Recombinase zinc beta ribbon" evidence="2">
    <location>
        <begin position="21"/>
        <end position="80"/>
    </location>
</feature>
<comment type="caution">
    <text evidence="3">The sequence shown here is derived from an EMBL/GenBank/DDBJ whole genome shotgun (WGS) entry which is preliminary data.</text>
</comment>
<gene>
    <name evidence="3" type="ORF">JOF45_000697</name>
</gene>
<evidence type="ECO:0000259" key="2">
    <source>
        <dbReference type="Pfam" id="PF13408"/>
    </source>
</evidence>
<organism evidence="3 4">
    <name type="scientific">Nesterenkonia lacusekhoensis</name>
    <dbReference type="NCBI Taxonomy" id="150832"/>
    <lineage>
        <taxon>Bacteria</taxon>
        <taxon>Bacillati</taxon>
        <taxon>Actinomycetota</taxon>
        <taxon>Actinomycetes</taxon>
        <taxon>Micrococcales</taxon>
        <taxon>Micrococcaceae</taxon>
        <taxon>Nesterenkonia</taxon>
    </lineage>
</organism>
<reference evidence="3 4" key="1">
    <citation type="submission" date="2021-03" db="EMBL/GenBank/DDBJ databases">
        <title>Sequencing the genomes of 1000 actinobacteria strains.</title>
        <authorList>
            <person name="Klenk H.-P."/>
        </authorList>
    </citation>
    <scope>NUCLEOTIDE SEQUENCE [LARGE SCALE GENOMIC DNA]</scope>
    <source>
        <strain evidence="3 4">DSM 12544</strain>
    </source>
</reference>
<proteinExistence type="predicted"/>
<dbReference type="Proteomes" id="UP001519331">
    <property type="component" value="Unassembled WGS sequence"/>
</dbReference>
<protein>
    <recommendedName>
        <fullName evidence="2">Recombinase zinc beta ribbon domain-containing protein</fullName>
    </recommendedName>
</protein>
<sequence>MVLHAKQAFGEKTQSHEHYVKGSVFCGQCGSRLIVTMARSRRGVIYPYLICAGRHSKCTNCEQKSMFIPDVERAVEDHYRRVQIPEHVLAALRDLITAEFDRLSATSKQERQAYQHERDDLLDERVKLLQAHLDDCLALAKDCHAIYTSIDDSLRRVANQAFFDKLYVTEADTVDGEPGGPFNIMFNPEVQATALRRQTEGDLSRTRTGDVGGSNNDDLVGPAVSGFRTSFRPVRGVSEIMHQ</sequence>
<keyword evidence="4" id="KW-1185">Reference proteome</keyword>
<evidence type="ECO:0000313" key="3">
    <source>
        <dbReference type="EMBL" id="MBP2317678.1"/>
    </source>
</evidence>
<name>A0ABS4T1E0_9MICC</name>
<feature type="compositionally biased region" description="Basic and acidic residues" evidence="1">
    <location>
        <begin position="198"/>
        <end position="208"/>
    </location>
</feature>
<dbReference type="EMBL" id="JAGINX010000001">
    <property type="protein sequence ID" value="MBP2317678.1"/>
    <property type="molecule type" value="Genomic_DNA"/>
</dbReference>
<feature type="region of interest" description="Disordered" evidence="1">
    <location>
        <begin position="198"/>
        <end position="219"/>
    </location>
</feature>
<evidence type="ECO:0000313" key="4">
    <source>
        <dbReference type="Proteomes" id="UP001519331"/>
    </source>
</evidence>
<dbReference type="RefSeq" id="WP_210047962.1">
    <property type="nucleotide sequence ID" value="NZ_JAGINX010000001.1"/>
</dbReference>
<dbReference type="Pfam" id="PF13408">
    <property type="entry name" value="Zn_ribbon_recom"/>
    <property type="match status" value="1"/>
</dbReference>
<evidence type="ECO:0000256" key="1">
    <source>
        <dbReference type="SAM" id="MobiDB-lite"/>
    </source>
</evidence>
<dbReference type="InterPro" id="IPR025827">
    <property type="entry name" value="Zn_ribbon_recom_dom"/>
</dbReference>